<dbReference type="KEGG" id="fms:M1R53_05795"/>
<dbReference type="PANTHER" id="PTHR43018:SF2">
    <property type="entry name" value="PHOSPHO-2-DEHYDRO-3-DEOXYHEPTONATE ALDOLASE"/>
    <property type="match status" value="1"/>
</dbReference>
<evidence type="ECO:0000313" key="3">
    <source>
        <dbReference type="EMBL" id="UQK58750.1"/>
    </source>
</evidence>
<keyword evidence="1 3" id="KW-0808">Transferase</keyword>
<evidence type="ECO:0000313" key="4">
    <source>
        <dbReference type="Proteomes" id="UP000831151"/>
    </source>
</evidence>
<reference evidence="3" key="1">
    <citation type="submission" date="2022-04" db="EMBL/GenBank/DDBJ databases">
        <title>Complete genome sequences of Ezakiella coagulans and Fenollaria massiliensis.</title>
        <authorList>
            <person name="France M.T."/>
            <person name="Clifford J."/>
            <person name="Narina S."/>
            <person name="Rutt L."/>
            <person name="Ravel J."/>
        </authorList>
    </citation>
    <scope>NUCLEOTIDE SEQUENCE</scope>
    <source>
        <strain evidence="3">C0061C2</strain>
    </source>
</reference>
<dbReference type="Pfam" id="PF00793">
    <property type="entry name" value="DAHP_synth_1"/>
    <property type="match status" value="1"/>
</dbReference>
<dbReference type="InterPro" id="IPR013785">
    <property type="entry name" value="Aldolase_TIM"/>
</dbReference>
<dbReference type="NCBIfam" id="TIGR01361">
    <property type="entry name" value="DAHP_synth_Bsub"/>
    <property type="match status" value="1"/>
</dbReference>
<evidence type="ECO:0000256" key="1">
    <source>
        <dbReference type="ARBA" id="ARBA00022679"/>
    </source>
</evidence>
<dbReference type="Proteomes" id="UP000831151">
    <property type="component" value="Chromosome"/>
</dbReference>
<dbReference type="InterPro" id="IPR006218">
    <property type="entry name" value="DAHP1/KDSA"/>
</dbReference>
<dbReference type="NCBIfam" id="NF009239">
    <property type="entry name" value="PRK12595.1"/>
    <property type="match status" value="1"/>
</dbReference>
<accession>A0A9E7IWA9</accession>
<dbReference type="InterPro" id="IPR052899">
    <property type="entry name" value="Class-I_DAHP_synthase"/>
</dbReference>
<dbReference type="Gene3D" id="3.20.20.70">
    <property type="entry name" value="Aldolase class I"/>
    <property type="match status" value="1"/>
</dbReference>
<dbReference type="EC" id="2.5.1.54" evidence="3"/>
<dbReference type="PANTHER" id="PTHR43018">
    <property type="entry name" value="PHOSPHO-2-DEHYDRO-3-DEOXYHEPTONATE ALDOLASE"/>
    <property type="match status" value="1"/>
</dbReference>
<evidence type="ECO:0000259" key="2">
    <source>
        <dbReference type="Pfam" id="PF00793"/>
    </source>
</evidence>
<organism evidence="3 4">
    <name type="scientific">Fenollaria massiliensis</name>
    <dbReference type="NCBI Taxonomy" id="938288"/>
    <lineage>
        <taxon>Bacteria</taxon>
        <taxon>Bacillati</taxon>
        <taxon>Bacillota</taxon>
        <taxon>Clostridia</taxon>
        <taxon>Eubacteriales</taxon>
        <taxon>Fenollaria</taxon>
    </lineage>
</organism>
<dbReference type="GO" id="GO:0016832">
    <property type="term" value="F:aldehyde-lyase activity"/>
    <property type="evidence" value="ECO:0007669"/>
    <property type="project" value="InterPro"/>
</dbReference>
<proteinExistence type="predicted"/>
<keyword evidence="4" id="KW-1185">Reference proteome</keyword>
<dbReference type="NCBIfam" id="NF006421">
    <property type="entry name" value="PRK08673.1"/>
    <property type="match status" value="1"/>
</dbReference>
<dbReference type="GO" id="GO:0009073">
    <property type="term" value="P:aromatic amino acid family biosynthetic process"/>
    <property type="evidence" value="ECO:0007669"/>
    <property type="project" value="InterPro"/>
</dbReference>
<name>A0A9E7IWA9_9FIRM</name>
<dbReference type="RefSeq" id="WP_249242328.1">
    <property type="nucleotide sequence ID" value="NZ_CP096649.1"/>
</dbReference>
<protein>
    <submittedName>
        <fullName evidence="3">3-deoxy-7-phosphoheptulonate synthase</fullName>
        <ecNumber evidence="3">2.5.1.54</ecNumber>
    </submittedName>
</protein>
<feature type="domain" description="DAHP synthetase I/KDSA" evidence="2">
    <location>
        <begin position="26"/>
        <end position="264"/>
    </location>
</feature>
<gene>
    <name evidence="3" type="primary">aroF</name>
    <name evidence="3" type="ORF">M1R53_05795</name>
</gene>
<sequence>MNFEQEKSSKTYKEKTIINIGGEKIGDAFTLIAGPCACESYESLLDEVKFLSSRGIKFIRAGAFKPRTSPYSFQGLGREALEYFKEIKKIYDVKFVSELMDLRELDYFMDAVDIIQVGARNMQNFSLLTELGKINKPVLLKRGFANKIKEFIAAAEYILKGGNEDVILCERGIRTFETATRNTLDISSVPIIKKYTNLPIIVDPSHAGGIDYLVKPLSLASAAVGADGIIVEVNDKKREALSDGEQAINYAEFDDLLVDLKKILKAMGKSYE</sequence>
<dbReference type="InterPro" id="IPR006268">
    <property type="entry name" value="DAHP_syn_2"/>
</dbReference>
<dbReference type="SUPFAM" id="SSF51569">
    <property type="entry name" value="Aldolase"/>
    <property type="match status" value="1"/>
</dbReference>
<dbReference type="GO" id="GO:0003849">
    <property type="term" value="F:3-deoxy-7-phosphoheptulonate synthase activity"/>
    <property type="evidence" value="ECO:0007669"/>
    <property type="project" value="UniProtKB-EC"/>
</dbReference>
<dbReference type="EMBL" id="CP096649">
    <property type="protein sequence ID" value="UQK58750.1"/>
    <property type="molecule type" value="Genomic_DNA"/>
</dbReference>
<dbReference type="AlphaFoldDB" id="A0A9E7IWA9"/>